<reference evidence="1 2" key="1">
    <citation type="submission" date="2017-11" db="EMBL/GenBank/DDBJ databases">
        <authorList>
            <person name="Lechat P."/>
        </authorList>
    </citation>
    <scope>NUCLEOTIDE SEQUENCE [LARGE SCALE GENOMIC DNA]</scope>
    <source>
        <strain evidence="1">L495</strain>
    </source>
</reference>
<evidence type="ECO:0000313" key="1">
    <source>
        <dbReference type="EMBL" id="SOR63466.1"/>
    </source>
</evidence>
<name>A0AAQ1P207_LEPIR</name>
<proteinExistence type="predicted"/>
<accession>A0AAQ1P207</accession>
<gene>
    <name evidence="1" type="ORF">LMANV2_70032</name>
</gene>
<protein>
    <submittedName>
        <fullName evidence="1">Uncharacterized protein</fullName>
    </submittedName>
</protein>
<dbReference type="AlphaFoldDB" id="A0AAQ1P207"/>
<sequence length="46" mass="5434">MLKKSISTINKMILSIRFNEKKVIFNNSNIYQTIAEIDRSKKPKSY</sequence>
<dbReference type="EMBL" id="OEJX01000067">
    <property type="protein sequence ID" value="SOR63466.1"/>
    <property type="molecule type" value="Genomic_DNA"/>
</dbReference>
<evidence type="ECO:0000313" key="2">
    <source>
        <dbReference type="Proteomes" id="UP000234460"/>
    </source>
</evidence>
<dbReference type="Proteomes" id="UP000234460">
    <property type="component" value="Chromosome LMANV2"/>
</dbReference>
<organism evidence="1 2">
    <name type="scientific">Leptospira interrogans serovar Manilae</name>
    <dbReference type="NCBI Taxonomy" id="214675"/>
    <lineage>
        <taxon>Bacteria</taxon>
        <taxon>Pseudomonadati</taxon>
        <taxon>Spirochaetota</taxon>
        <taxon>Spirochaetia</taxon>
        <taxon>Leptospirales</taxon>
        <taxon>Leptospiraceae</taxon>
        <taxon>Leptospira</taxon>
    </lineage>
</organism>
<comment type="caution">
    <text evidence="1">The sequence shown here is derived from an EMBL/GenBank/DDBJ whole genome shotgun (WGS) entry which is preliminary data.</text>
</comment>